<proteinExistence type="predicted"/>
<dbReference type="Gramene" id="OB05G17640.1">
    <property type="protein sequence ID" value="OB05G17640.1"/>
    <property type="gene ID" value="OB05G17640"/>
</dbReference>
<feature type="region of interest" description="Disordered" evidence="1">
    <location>
        <begin position="30"/>
        <end position="51"/>
    </location>
</feature>
<dbReference type="HOGENOM" id="CLU_1654865_0_0_1"/>
<sequence length="160" mass="16588">MSGPNDPITVHGDVKTVLAYVEMCANAPADATSAESADQRPNASASRALKKRITSGDEVPIKLIHLGDDLSKTVKIGGESMVTGLGAAGLHPRGGGPPLGGRFHLGSDALRIAGEPGGHPQLQQGMCIDYTDLNKACPKDLFPLPHIDQIVDSTTGCDLL</sequence>
<dbReference type="InterPro" id="IPR043502">
    <property type="entry name" value="DNA/RNA_pol_sf"/>
</dbReference>
<dbReference type="SUPFAM" id="SSF56672">
    <property type="entry name" value="DNA/RNA polymerases"/>
    <property type="match status" value="1"/>
</dbReference>
<dbReference type="InterPro" id="IPR043128">
    <property type="entry name" value="Rev_trsase/Diguanyl_cyclase"/>
</dbReference>
<dbReference type="Proteomes" id="UP000006038">
    <property type="component" value="Chromosome 5"/>
</dbReference>
<reference evidence="2" key="2">
    <citation type="submission" date="2013-04" db="UniProtKB">
        <authorList>
            <consortium name="EnsemblPlants"/>
        </authorList>
    </citation>
    <scope>IDENTIFICATION</scope>
</reference>
<reference evidence="2" key="1">
    <citation type="journal article" date="2013" name="Nat. Commun.">
        <title>Whole-genome sequencing of Oryza brachyantha reveals mechanisms underlying Oryza genome evolution.</title>
        <authorList>
            <person name="Chen J."/>
            <person name="Huang Q."/>
            <person name="Gao D."/>
            <person name="Wang J."/>
            <person name="Lang Y."/>
            <person name="Liu T."/>
            <person name="Li B."/>
            <person name="Bai Z."/>
            <person name="Luis Goicoechea J."/>
            <person name="Liang C."/>
            <person name="Chen C."/>
            <person name="Zhang W."/>
            <person name="Sun S."/>
            <person name="Liao Y."/>
            <person name="Zhang X."/>
            <person name="Yang L."/>
            <person name="Song C."/>
            <person name="Wang M."/>
            <person name="Shi J."/>
            <person name="Liu G."/>
            <person name="Liu J."/>
            <person name="Zhou H."/>
            <person name="Zhou W."/>
            <person name="Yu Q."/>
            <person name="An N."/>
            <person name="Chen Y."/>
            <person name="Cai Q."/>
            <person name="Wang B."/>
            <person name="Liu B."/>
            <person name="Min J."/>
            <person name="Huang Y."/>
            <person name="Wu H."/>
            <person name="Li Z."/>
            <person name="Zhang Y."/>
            <person name="Yin Y."/>
            <person name="Song W."/>
            <person name="Jiang J."/>
            <person name="Jackson S.A."/>
            <person name="Wing R.A."/>
            <person name="Wang J."/>
            <person name="Chen M."/>
        </authorList>
    </citation>
    <scope>NUCLEOTIDE SEQUENCE [LARGE SCALE GENOMIC DNA]</scope>
    <source>
        <strain evidence="2">cv. IRGC 101232</strain>
    </source>
</reference>
<protein>
    <submittedName>
        <fullName evidence="2">Uncharacterized protein</fullName>
    </submittedName>
</protein>
<dbReference type="Gene3D" id="3.30.70.270">
    <property type="match status" value="1"/>
</dbReference>
<accession>J3M590</accession>
<name>J3M590_ORYBR</name>
<evidence type="ECO:0000313" key="2">
    <source>
        <dbReference type="EnsemblPlants" id="OB05G17640.1"/>
    </source>
</evidence>
<evidence type="ECO:0000313" key="3">
    <source>
        <dbReference type="Proteomes" id="UP000006038"/>
    </source>
</evidence>
<keyword evidence="3" id="KW-1185">Reference proteome</keyword>
<dbReference type="eggNOG" id="KOG0017">
    <property type="taxonomic scope" value="Eukaryota"/>
</dbReference>
<dbReference type="EnsemblPlants" id="OB05G17640.1">
    <property type="protein sequence ID" value="OB05G17640.1"/>
    <property type="gene ID" value="OB05G17640"/>
</dbReference>
<dbReference type="AlphaFoldDB" id="J3M590"/>
<feature type="compositionally biased region" description="Polar residues" evidence="1">
    <location>
        <begin position="33"/>
        <end position="45"/>
    </location>
</feature>
<evidence type="ECO:0000256" key="1">
    <source>
        <dbReference type="SAM" id="MobiDB-lite"/>
    </source>
</evidence>
<organism evidence="2">
    <name type="scientific">Oryza brachyantha</name>
    <name type="common">malo sina</name>
    <dbReference type="NCBI Taxonomy" id="4533"/>
    <lineage>
        <taxon>Eukaryota</taxon>
        <taxon>Viridiplantae</taxon>
        <taxon>Streptophyta</taxon>
        <taxon>Embryophyta</taxon>
        <taxon>Tracheophyta</taxon>
        <taxon>Spermatophyta</taxon>
        <taxon>Magnoliopsida</taxon>
        <taxon>Liliopsida</taxon>
        <taxon>Poales</taxon>
        <taxon>Poaceae</taxon>
        <taxon>BOP clade</taxon>
        <taxon>Oryzoideae</taxon>
        <taxon>Oryzeae</taxon>
        <taxon>Oryzinae</taxon>
        <taxon>Oryza</taxon>
    </lineage>
</organism>